<sequence>MFPMNKKNLYISLILSALCFSSASAQNRSYEGPNKMNTWSITGYGGITRFFGDLKQYDFKRGPGESLTGGFGLSLNKQLTPIFGTQITAWNGWLQGSKLGYQSQITGDVRDLRFESPSFVQVTLDGTMNINRLLFGQDKLRRWKFDARGGFGIIYYHTEVFDLNSGALLLSSNTEGSSKTAGTWERNGSIYTREWVVPLGMDIHYEVSPRIDLGLSFAINHVLTEKLDLTASSLTNHATSTGIFTFIKGDSELDKWGYGAIALTYKLGKNAVMSKDGKYDASSGRYHLRWADPKSLIPLPYNPTMDDADSIAKANMPKPVDPRLYTDSDGDGVADLFDKEPNTPAGSVVSGGGVAMDIDKYIMDAIKNNLPKDECEALFSNIEFDTDKATIRNASEETLRKVVELLNMRPNCRIVLVGHADARASYGYNMNLSRRRVESAKRFILRAGLSDPSRLLVEYFGEYRPLAENTTPEGLQANRRVEIKIMPNNTLRSTYPAGFRR</sequence>
<keyword evidence="3" id="KW-0998">Cell outer membrane</keyword>
<feature type="signal peptide" evidence="5">
    <location>
        <begin position="1"/>
        <end position="25"/>
    </location>
</feature>
<dbReference type="PANTHER" id="PTHR30329">
    <property type="entry name" value="STATOR ELEMENT OF FLAGELLAR MOTOR COMPLEX"/>
    <property type="match status" value="1"/>
</dbReference>
<dbReference type="EMBL" id="BMXF01000001">
    <property type="protein sequence ID" value="GHB58848.1"/>
    <property type="molecule type" value="Genomic_DNA"/>
</dbReference>
<evidence type="ECO:0000256" key="1">
    <source>
        <dbReference type="ARBA" id="ARBA00004442"/>
    </source>
</evidence>
<evidence type="ECO:0000256" key="5">
    <source>
        <dbReference type="SAM" id="SignalP"/>
    </source>
</evidence>
<dbReference type="InterPro" id="IPR036737">
    <property type="entry name" value="OmpA-like_sf"/>
</dbReference>
<keyword evidence="8" id="KW-1185">Reference proteome</keyword>
<dbReference type="SUPFAM" id="SSF103088">
    <property type="entry name" value="OmpA-like"/>
    <property type="match status" value="1"/>
</dbReference>
<name>A0A8J3D2H1_9BACT</name>
<evidence type="ECO:0000256" key="4">
    <source>
        <dbReference type="PROSITE-ProRule" id="PRU00473"/>
    </source>
</evidence>
<dbReference type="GO" id="GO:0009279">
    <property type="term" value="C:cell outer membrane"/>
    <property type="evidence" value="ECO:0007669"/>
    <property type="project" value="UniProtKB-SubCell"/>
</dbReference>
<dbReference type="InterPro" id="IPR006664">
    <property type="entry name" value="OMP_bac"/>
</dbReference>
<evidence type="ECO:0000313" key="8">
    <source>
        <dbReference type="Proteomes" id="UP000598271"/>
    </source>
</evidence>
<dbReference type="PRINTS" id="PR01021">
    <property type="entry name" value="OMPADOMAIN"/>
</dbReference>
<dbReference type="PANTHER" id="PTHR30329:SF21">
    <property type="entry name" value="LIPOPROTEIN YIAD-RELATED"/>
    <property type="match status" value="1"/>
</dbReference>
<evidence type="ECO:0000256" key="3">
    <source>
        <dbReference type="ARBA" id="ARBA00023237"/>
    </source>
</evidence>
<dbReference type="CDD" id="cd07185">
    <property type="entry name" value="OmpA_C-like"/>
    <property type="match status" value="1"/>
</dbReference>
<comment type="subcellular location">
    <subcellularLocation>
        <location evidence="1">Cell outer membrane</location>
    </subcellularLocation>
</comment>
<evidence type="ECO:0000259" key="6">
    <source>
        <dbReference type="PROSITE" id="PS51123"/>
    </source>
</evidence>
<reference evidence="7 8" key="1">
    <citation type="journal article" date="2014" name="Int. J. Syst. Evol. Microbiol.">
        <title>Complete genome sequence of Corynebacterium casei LMG S-19264T (=DSM 44701T), isolated from a smear-ripened cheese.</title>
        <authorList>
            <consortium name="US DOE Joint Genome Institute (JGI-PGF)"/>
            <person name="Walter F."/>
            <person name="Albersmeier A."/>
            <person name="Kalinowski J."/>
            <person name="Ruckert C."/>
        </authorList>
    </citation>
    <scope>NUCLEOTIDE SEQUENCE [LARGE SCALE GENOMIC DNA]</scope>
    <source>
        <strain evidence="7 8">KCTC 12866</strain>
    </source>
</reference>
<keyword evidence="5" id="KW-0732">Signal</keyword>
<dbReference type="AlphaFoldDB" id="A0A8J3D2H1"/>
<evidence type="ECO:0000256" key="2">
    <source>
        <dbReference type="ARBA" id="ARBA00023136"/>
    </source>
</evidence>
<comment type="caution">
    <text evidence="7">The sequence shown here is derived from an EMBL/GenBank/DDBJ whole genome shotgun (WGS) entry which is preliminary data.</text>
</comment>
<accession>A0A8J3D2H1</accession>
<dbReference type="Proteomes" id="UP000598271">
    <property type="component" value="Unassembled WGS sequence"/>
</dbReference>
<dbReference type="PROSITE" id="PS51123">
    <property type="entry name" value="OMPA_2"/>
    <property type="match status" value="1"/>
</dbReference>
<dbReference type="InterPro" id="IPR050330">
    <property type="entry name" value="Bact_OuterMem_StrucFunc"/>
</dbReference>
<feature type="chain" id="PRO_5035292729" description="OmpA-like domain-containing protein" evidence="5">
    <location>
        <begin position="26"/>
        <end position="501"/>
    </location>
</feature>
<gene>
    <name evidence="7" type="ORF">GCM10007390_10550</name>
</gene>
<feature type="domain" description="OmpA-like" evidence="6">
    <location>
        <begin position="371"/>
        <end position="489"/>
    </location>
</feature>
<organism evidence="7 8">
    <name type="scientific">Persicitalea jodogahamensis</name>
    <dbReference type="NCBI Taxonomy" id="402147"/>
    <lineage>
        <taxon>Bacteria</taxon>
        <taxon>Pseudomonadati</taxon>
        <taxon>Bacteroidota</taxon>
        <taxon>Cytophagia</taxon>
        <taxon>Cytophagales</taxon>
        <taxon>Spirosomataceae</taxon>
        <taxon>Persicitalea</taxon>
    </lineage>
</organism>
<evidence type="ECO:0000313" key="7">
    <source>
        <dbReference type="EMBL" id="GHB58848.1"/>
    </source>
</evidence>
<proteinExistence type="predicted"/>
<protein>
    <recommendedName>
        <fullName evidence="6">OmpA-like domain-containing protein</fullName>
    </recommendedName>
</protein>
<dbReference type="Gene3D" id="3.30.1330.60">
    <property type="entry name" value="OmpA-like domain"/>
    <property type="match status" value="1"/>
</dbReference>
<dbReference type="Pfam" id="PF00691">
    <property type="entry name" value="OmpA"/>
    <property type="match status" value="1"/>
</dbReference>
<keyword evidence="2 4" id="KW-0472">Membrane</keyword>
<dbReference type="InterPro" id="IPR006665">
    <property type="entry name" value="OmpA-like"/>
</dbReference>